<dbReference type="Pfam" id="PF21624">
    <property type="entry name" value="vRNAP_plug"/>
    <property type="match status" value="1"/>
</dbReference>
<dbReference type="Pfam" id="PF21894">
    <property type="entry name" value="N4_RNAP_helical"/>
    <property type="match status" value="1"/>
</dbReference>
<evidence type="ECO:0000259" key="3">
    <source>
        <dbReference type="Pfam" id="PF21769"/>
    </source>
</evidence>
<dbReference type="Gene3D" id="1.20.140.110">
    <property type="match status" value="2"/>
</dbReference>
<sequence>MSSIFDRLAGFADAIHDSKRSDVTAATEQKKAAAGGMEYQALAGQQAGYGMDSASQQEQDLRTMDDASYGRKYGFDALMRRGDANSRLIGDQSQPRTFSQGAADAVTDIGTGLANSVGGIAALGTGLVNNNVGATIAAALGDMNEWAQGTQSPALKARRDVQQAQLAQASRDNKQKQEASVEAGTPKFLAGLERFGRDVLSSVSIGASDPATLGSGIAQGVGSLLAAGPLMKAAGAATGVSSAGGQAALAIGAMEGGGAYQQTAAEVMKKSHDELMKTSEDYRSFLDQGFTPEAAKRRLAGQAGQIAAAIQAPVGALTGPLVARLESAPFSVGSVGSIAGNMIRETVEEGIQSTTGQLAQNTATQSKVDKNQDLLEGVGEQGGLGALYGMGTAGAVQVPGAAGKTVAPIGRATMATARGLGNVVGAATAPAREALVKRGEAVMAQNEKASPISEKVMTAANQEAVATAPVAEETLRAGVEATDATPEAKAEANQYITDLMAATRFDPTELSEGMTTDAVRTALDGATTRTEAFNRLADMVNQSEEGSMDHMSAALALHDMTNQVSQFIERSPAALDQLPADHEANAVLDQFSGLIGNLANTPKLVRAYRQISEMLADAQVAPVDEASLATPEGQQNVRVAVAQAEVAPEKANAEVIGQILKQANEGNISLSNPQRAALQSAAALLQGARDADAQAAKLGLRPQDVVSMQIKTDESRSGEGQQSALQHAKGIRSAYNAGNLDLAAARLDDFLKFSQHMQNKVGALNAHLATGNGDPNSSVKYQALTPSREWVQSKKGLGVNPQNAKSVQFAQQVALEAATVGQIANNLASAYPELQVSHVDVVPLDSRLDKPAAQVVKDFRQADSAVATPKEGAAPAKVKEEAPKTPVVEDAPTVTPEPAPVVEQVQEPVTEPVEVKREGIDAAFPDLVGSTDPKAEGVKNYFKQAFTLPAEAKTRTVGDESPMTTVRQALGSQERMDAFIGSNSSKHLDSDLVRAYKDVFSYGEGIATRLRSSLSKFLGEKNVGKRFAEGVEANRWAEGKLLNIVRPSDGSFVYDENLLQSAVLAGLQWQLTAVDRGSVKDAKDAKALTGLEEGEQPAGLVEALNSGLTLAEAANSLAQKIEAYWGFDRNRNAPLGYTRGIPLAMASEMLQALVAAGGVEVNRIYLSDTGVMLQDEKGATKTIDIYRPLKQDKDSIIRAFPTAIEEAVLVTPEEKTYFGDERPSVPRDQLRNPGTENTPEDRAALKNEINTPFKLHKPMVDFFMGLGQDQILELMGAGRINEDMLNVNHAISLDGQNRSLAAAFNHLEGLVAQVQNQAEDITSVPIHYGYNMTRVGRMQMLGKYNPQSTKLIREALLPTQSTLDLSSENGQDFSRFALGLAQALGIKVHNMPRQDATDKLIAALNGPMKPAVDMLKDWLGHSGDLPAGAVATLKQALGGDLSFVALHALVEYARYTNADAAARAKFETPIYVEADGVTNGPVNAMLLMSAGPFDTSFLKNAAKGGLFLQPGMTMNEYRSTVDGKDLYQASTDALAENLKTLQQSISREAGLTNQLGHLQSLMDLFLPDLSIDEAGNLELKRGIAKNPLTITIYGSGAKGIAGKMVSSVVGAIYERMSQAVQSVAEDPSITPALALFGQQADSVQHANEMMKRMSTALEALTSAAPVVRKERMTLESVDGYQERQGLDPKTFTLTADELNTMQQNMLHLFVNPMRDAIQSTIGSSLMESTKQLQKATQVQSLFLQEAFKDGVQAKLEEKAKDPTWKKGDFLTQAELDDVTKSLSKLSPRVTTGKQNFFIAGSQNSEVAGMDFARALDGKMRVPAQVYGPSDAGVSGIPVMTIGTGDGQMMQTIATMKGKPTGTLKIFDGMNLPLNQIENGAEKANQAVYESWMGNPLQAVSDSYQAFMKNADFTNMSEDLVNSLKRSLLEPKQWRDDVKPEVLKAAAEALGSRLAQSALEAEARHRALDRVNLSIDQMAAVGVPYQTTGKLDLSALTQDEQASALNMLYQEELAKLQAPAPKSEQLKGQTEKLNPAFEAVGRVHAKSGARVLSVTAIKNLAKISTLSGEQAAVLNEIQKSLAAKEYKMILGTPEQVNLYAQLTGKQTLTSEDLAEAKKGNIDGWTTFDDKTMYMTRPSNETLIHEMVHAATFETVYDHYQGVDQGIKGTAVAQAVQRLEVLMDQFQKLDVSNQSPEFQDAHQQAMDAIQGFQQDGFIDPAVSKAGALNEFMAWGLSNRNLASVQKQTASNPLVRIAKEVIAGIKSLIWGRKVVPGVGDDMFSNLLFNSAIIMRAQPSIAKVSKDSTLFMSRAFGDNERLSQLKGAFDRMVVDHLNVAPVQKFEREGKLKLAITQAVALGRSVQANGFPMTAQEYGVFRNVTAALATEMAIDPHALARAQELYSHVTKTVKVEDFMADPAGNDPSDRYYAQMKFDVIMGNYLTTTDEQGRSSLLPTFLGLAMVHDDLRAVLAKMPVPKADRKLNNSLDNILTNTGSKAMESLNRRLAGDSKAATITEAIDALAETIAEANQESQSFYDAVATPTGNFVDRTNDIFVNGVSRLSDAAIDKANGILQNPTTGPAMKLAAQALKGVAAIATEKNGAAVSKGLMSQMNQGNKWKPFYDFVNDLVGRTSENADVYDMIKSVRSQVQQDRQQFREHLPTTIAEKFSRKLDDKEWSALHTGLGKTDIAALRQSMSMDEIRTLFSDQKAVDAKINDLEQAIDKADPSHWHNIQLKAKQLAKYMVIGETGSNLLRNAEAVTRLLGVPGVFKRRAAPTASTINAVDQLISLYALEAMSKDQRDALSNLALNEAEGMDFSTAYMVGQRVDEMNKAALTPESRLNHYKGYIPTENQQGVQMIVAEDTRFAELEAMSYVRVADYRGSSADRFTGKRGYYFMPVNARTAFSQGIMQNVRSTAGGVDTTSGYTMNKMTAGRITDPTSVARISKALQNGERGTEMLMPVYREDGSVQAYERSVDPNQLQRLNTEDHFAKMVGVWRGRQMEEAKSQFFNDALVDKLHDMYKKDVAAGRGTEYVNVLGSKKDAVLADAIALMNQETRDRAEGLFGKGEFWVRKDMLNDAFGYRMASVGDAWTGNSRLTPETQDAIKKMALGVFGNKAYKYVMNTEQAVQGAVKTAKTLIVVKSVVIPVVNFLANIYQMVGRGVPIKTIMTGLPKKTAEIHSYVNSRLRQVEAEAELRAAEGNLTKTRKLQAEIQSITDAHKRMSIWPLIERGEFSSIADAGISRDDLLITDGKIHDFFDRLAEKLPKSVQNAGRYALITKDTALFQGIQKAVEYSDFIAKALIHDDMMKRQGRSKEDADSRVTEEFINYDRLPGRFRGYMESMGLLWFYNFKIRSAKVAMSMIRNNPVHALLAGMAPTPTMFGNVGLPIEDNIFSVLAEGKLGMSIGPAMGMRAPTLNPWHNLVW</sequence>
<evidence type="ECO:0000313" key="6">
    <source>
        <dbReference type="EMBL" id="AHC56581.1"/>
    </source>
</evidence>
<dbReference type="Pfam" id="PF21769">
    <property type="entry name" value="vRNAP_dom"/>
    <property type="match status" value="1"/>
</dbReference>
<accession>V9SI67</accession>
<dbReference type="Proteomes" id="UP000018886">
    <property type="component" value="Segment"/>
</dbReference>
<evidence type="ECO:0000259" key="5">
    <source>
        <dbReference type="Pfam" id="PF21894"/>
    </source>
</evidence>
<evidence type="ECO:0000259" key="2">
    <source>
        <dbReference type="Pfam" id="PF21624"/>
    </source>
</evidence>
<feature type="domain" description="Bacteriophage N4 RNA polymerase helical" evidence="5">
    <location>
        <begin position="1534"/>
        <end position="1751"/>
    </location>
</feature>
<protein>
    <submittedName>
        <fullName evidence="6">RNA polymerase</fullName>
    </submittedName>
</protein>
<reference evidence="6 7" key="1">
    <citation type="journal article" date="2014" name="Virol. J.">
        <title>First genome sequences of Achromobacter phages reveal new members of the N4 family.</title>
        <authorList>
            <person name="Wittmann J."/>
            <person name="Dreiseikelmann B."/>
            <person name="Rohde M."/>
            <person name="Meier-Kolthoff J.P."/>
            <person name="Bunk B."/>
            <person name="Rohde C."/>
        </authorList>
    </citation>
    <scope>NUCLEOTIDE SEQUENCE [LARGE SCALE GENOMIC DNA]</scope>
</reference>
<dbReference type="InterPro" id="IPR049432">
    <property type="entry name" value="vRNAP_dom"/>
</dbReference>
<name>V9SI67_9CAUD</name>
<evidence type="ECO:0000313" key="7">
    <source>
        <dbReference type="Proteomes" id="UP000018886"/>
    </source>
</evidence>
<dbReference type="Pfam" id="PF21867">
    <property type="entry name" value="vRNAP_dom_2"/>
    <property type="match status" value="1"/>
</dbReference>
<dbReference type="InterPro" id="IPR054062">
    <property type="entry name" value="vRNAP_dom2"/>
</dbReference>
<dbReference type="PANTHER" id="PTHR34491">
    <property type="entry name" value="A-TYPE INCLUSION PROTEIN, PUTATIVE-RELATED"/>
    <property type="match status" value="1"/>
</dbReference>
<evidence type="ECO:0000256" key="1">
    <source>
        <dbReference type="SAM" id="MobiDB-lite"/>
    </source>
</evidence>
<dbReference type="InterPro" id="IPR049433">
    <property type="entry name" value="vRNAP_plug"/>
</dbReference>
<dbReference type="Gene3D" id="3.30.750.220">
    <property type="match status" value="1"/>
</dbReference>
<feature type="domain" description="Virion DNA-directed RNA polymerase" evidence="4">
    <location>
        <begin position="1240"/>
        <end position="1356"/>
    </location>
</feature>
<feature type="region of interest" description="Disordered" evidence="1">
    <location>
        <begin position="864"/>
        <end position="895"/>
    </location>
</feature>
<feature type="domain" description="Virion DNA-directed RNA polymerase" evidence="3">
    <location>
        <begin position="1833"/>
        <end position="1978"/>
    </location>
</feature>
<dbReference type="Gene3D" id="6.10.140.1370">
    <property type="match status" value="1"/>
</dbReference>
<dbReference type="PANTHER" id="PTHR34491:SF156">
    <property type="entry name" value="KINESIN MOTOR DOMAIN-CONTAINING PROTEIN"/>
    <property type="match status" value="1"/>
</dbReference>
<feature type="region of interest" description="Disordered" evidence="1">
    <location>
        <begin position="1215"/>
        <end position="1244"/>
    </location>
</feature>
<organism evidence="6 7">
    <name type="scientific">Achromobacter phage JWDelta</name>
    <dbReference type="NCBI Taxonomy" id="1416008"/>
    <lineage>
        <taxon>Viruses</taxon>
        <taxon>Duplodnaviria</taxon>
        <taxon>Heunggongvirae</taxon>
        <taxon>Uroviricota</taxon>
        <taxon>Caudoviricetes</taxon>
        <taxon>Schitoviridae</taxon>
        <taxon>Rothmandenesvirinae</taxon>
        <taxon>Jwalphavirus</taxon>
        <taxon>Jwalphavirus jwalpha</taxon>
    </lineage>
</organism>
<feature type="compositionally biased region" description="Basic and acidic residues" evidence="1">
    <location>
        <begin position="1215"/>
        <end position="1230"/>
    </location>
</feature>
<feature type="domain" description="Virion DNA-directed RNA polymerase plug insertion" evidence="2">
    <location>
        <begin position="1372"/>
        <end position="1456"/>
    </location>
</feature>
<dbReference type="EMBL" id="KF787094">
    <property type="protein sequence ID" value="AHC56581.1"/>
    <property type="molecule type" value="Genomic_DNA"/>
</dbReference>
<dbReference type="Gene3D" id="6.10.140.1360">
    <property type="match status" value="1"/>
</dbReference>
<proteinExistence type="predicted"/>
<evidence type="ECO:0000259" key="4">
    <source>
        <dbReference type="Pfam" id="PF21867"/>
    </source>
</evidence>
<dbReference type="InterPro" id="IPR053805">
    <property type="entry name" value="N4_RNAP_helical"/>
</dbReference>
<gene>
    <name evidence="6" type="ORF">JJJA_0065</name>
</gene>